<comment type="similarity">
    <text evidence="6">Belongs to the ABC-4 integral membrane protein family.</text>
</comment>
<organism evidence="8 9">
    <name type="scientific">Thermaerobacillus caldiproteolyticus</name>
    <dbReference type="NCBI Taxonomy" id="247480"/>
    <lineage>
        <taxon>Bacteria</taxon>
        <taxon>Bacillati</taxon>
        <taxon>Bacillota</taxon>
        <taxon>Bacilli</taxon>
        <taxon>Bacillales</taxon>
        <taxon>Anoxybacillaceae</taxon>
        <taxon>Thermaerobacillus</taxon>
    </lineage>
</organism>
<dbReference type="PANTHER" id="PTHR46795:SF1">
    <property type="entry name" value="ABC TRANSPORTER PERMEASE PROTEIN"/>
    <property type="match status" value="1"/>
</dbReference>
<evidence type="ECO:0000256" key="2">
    <source>
        <dbReference type="ARBA" id="ARBA00022475"/>
    </source>
</evidence>
<feature type="transmembrane region" description="Helical" evidence="6">
    <location>
        <begin position="62"/>
        <end position="82"/>
    </location>
</feature>
<feature type="transmembrane region" description="Helical" evidence="6">
    <location>
        <begin position="580"/>
        <end position="599"/>
    </location>
</feature>
<evidence type="ECO:0000256" key="4">
    <source>
        <dbReference type="ARBA" id="ARBA00022989"/>
    </source>
</evidence>
<dbReference type="GO" id="GO:0055085">
    <property type="term" value="P:transmembrane transport"/>
    <property type="evidence" value="ECO:0007669"/>
    <property type="project" value="UniProtKB-UniRule"/>
</dbReference>
<feature type="transmembrane region" description="Helical" evidence="6">
    <location>
        <begin position="611"/>
        <end position="632"/>
    </location>
</feature>
<name>A0A7V9Z9M3_9BACL</name>
<comment type="caution">
    <text evidence="8">The sequence shown here is derived from an EMBL/GenBank/DDBJ whole genome shotgun (WGS) entry which is preliminary data.</text>
</comment>
<keyword evidence="6" id="KW-0813">Transport</keyword>
<evidence type="ECO:0000256" key="6">
    <source>
        <dbReference type="PIRNR" id="PIRNR018968"/>
    </source>
</evidence>
<dbReference type="RefSeq" id="WP_181557225.1">
    <property type="nucleotide sequence ID" value="NZ_JACDUT010000013.1"/>
</dbReference>
<dbReference type="Proteomes" id="UP000523087">
    <property type="component" value="Unassembled WGS sequence"/>
</dbReference>
<feature type="transmembrane region" description="Helical" evidence="6">
    <location>
        <begin position="522"/>
        <end position="546"/>
    </location>
</feature>
<keyword evidence="2 6" id="KW-1003">Cell membrane</keyword>
<proteinExistence type="inferred from homology"/>
<dbReference type="InterPro" id="IPR027022">
    <property type="entry name" value="ABC_permease_BceB-typ"/>
</dbReference>
<feature type="transmembrane region" description="Helical" evidence="6">
    <location>
        <begin position="103"/>
        <end position="132"/>
    </location>
</feature>
<gene>
    <name evidence="8" type="ORF">HNR31_003356</name>
</gene>
<protein>
    <submittedName>
        <fullName evidence="8">Putative ABC transport system permease protein</fullName>
    </submittedName>
</protein>
<feature type="transmembrane region" description="Helical" evidence="6">
    <location>
        <begin position="282"/>
        <end position="305"/>
    </location>
</feature>
<evidence type="ECO:0000313" key="9">
    <source>
        <dbReference type="Proteomes" id="UP000523087"/>
    </source>
</evidence>
<dbReference type="EMBL" id="JACDUT010000013">
    <property type="protein sequence ID" value="MBA2876538.1"/>
    <property type="molecule type" value="Genomic_DNA"/>
</dbReference>
<feature type="domain" description="ABC3 transporter permease C-terminal" evidence="7">
    <location>
        <begin position="62"/>
        <end position="176"/>
    </location>
</feature>
<keyword evidence="9" id="KW-1185">Reference proteome</keyword>
<feature type="transmembrane region" description="Helical" evidence="6">
    <location>
        <begin position="20"/>
        <end position="42"/>
    </location>
</feature>
<evidence type="ECO:0000259" key="7">
    <source>
        <dbReference type="Pfam" id="PF02687"/>
    </source>
</evidence>
<feature type="transmembrane region" description="Helical" evidence="6">
    <location>
        <begin position="152"/>
        <end position="175"/>
    </location>
</feature>
<evidence type="ECO:0000256" key="3">
    <source>
        <dbReference type="ARBA" id="ARBA00022692"/>
    </source>
</evidence>
<dbReference type="Pfam" id="PF02687">
    <property type="entry name" value="FtsX"/>
    <property type="match status" value="1"/>
</dbReference>
<evidence type="ECO:0000256" key="5">
    <source>
        <dbReference type="ARBA" id="ARBA00023136"/>
    </source>
</evidence>
<dbReference type="GO" id="GO:0005886">
    <property type="term" value="C:plasma membrane"/>
    <property type="evidence" value="ECO:0007669"/>
    <property type="project" value="UniProtKB-SubCell"/>
</dbReference>
<dbReference type="PANTHER" id="PTHR46795">
    <property type="entry name" value="ABC TRANSPORTER PERMEASE-RELATED-RELATED"/>
    <property type="match status" value="1"/>
</dbReference>
<keyword evidence="4 6" id="KW-1133">Transmembrane helix</keyword>
<dbReference type="InterPro" id="IPR052536">
    <property type="entry name" value="ABC-4_Integral_Memb_Prot"/>
</dbReference>
<reference evidence="8 9" key="1">
    <citation type="submission" date="2020-07" db="EMBL/GenBank/DDBJ databases">
        <title>Genomic Encyclopedia of Type Strains, Phase IV (KMG-IV): sequencing the most valuable type-strain genomes for metagenomic binning, comparative biology and taxonomic classification.</title>
        <authorList>
            <person name="Goeker M."/>
        </authorList>
    </citation>
    <scope>NUCLEOTIDE SEQUENCE [LARGE SCALE GENOMIC DNA]</scope>
    <source>
        <strain evidence="8 9">DSM 15730</strain>
    </source>
</reference>
<comment type="subcellular location">
    <subcellularLocation>
        <location evidence="1 6">Cell membrane</location>
        <topology evidence="1 6">Multi-pass membrane protein</topology>
    </subcellularLocation>
</comment>
<keyword evidence="5 6" id="KW-0472">Membrane</keyword>
<dbReference type="PIRSF" id="PIRSF018968">
    <property type="entry name" value="ABC_permease_BceB"/>
    <property type="match status" value="1"/>
</dbReference>
<evidence type="ECO:0000313" key="8">
    <source>
        <dbReference type="EMBL" id="MBA2876538.1"/>
    </source>
</evidence>
<keyword evidence="3 6" id="KW-0812">Transmembrane</keyword>
<feature type="transmembrane region" description="Helical" evidence="6">
    <location>
        <begin position="227"/>
        <end position="253"/>
    </location>
</feature>
<dbReference type="InterPro" id="IPR003838">
    <property type="entry name" value="ABC3_permease_C"/>
</dbReference>
<sequence>MTFRQFALNNVKRSFGRYAAYFFSSTFAVTVFFMYAAFIFHPDVVNGSIRPSVRKGMVSAEVIIFLFATFFIFYSTSSFLKLRKKEFGLLTLLGITRSQLNKLIILENTIIAILAIVTGTAFGALFTKVFLMMFSVILDLQSPLSYYIDWKAIAITASVFLTIFEIITVMTLTTIRSKRVIDLLKAAKQPKKPPFYSIWLSILATVCLIIGYYLAYSSNIIQMTKRVIPILCLVVIGTYFLYTQASIGLLRFYKKRKRSYYRGTNLVTAAELIYKLKDNARILSMVTILTAVTFTSTGVLANLYFGKKAEAEARLPHAIALVSKTGSKDLFEETLYMLKSILKAEHIRFAGHQATFICVYNPDQPNNYVMQNLLLMSVTDYNKFADLAGQPHVSLPENTATFMHPTPDQGYEPIQGKQITLSIKNSNKIVTLKLNKPIKQPVINPSGYLGYTLVVPDPLFQELSHFATQETTQYYFGASYKNWESKTSVIEKLNDSIKKNKNIDYNISNNRLEFFNLMKETFSLMLFIGFFVSILFFLAADSILYFKLYNDLEQDIKQYHSLAKLGLTMKEMKQIAAKQVAILFFIPFAIATIHAGFAFKMLQNMVSGSVVKTSVLVIVIFLAVQLVYYFFIRSLYIKKIAKVM</sequence>
<evidence type="ECO:0000256" key="1">
    <source>
        <dbReference type="ARBA" id="ARBA00004651"/>
    </source>
</evidence>
<dbReference type="AlphaFoldDB" id="A0A7V9Z9M3"/>
<accession>A0A7V9Z9M3</accession>
<feature type="transmembrane region" description="Helical" evidence="6">
    <location>
        <begin position="196"/>
        <end position="215"/>
    </location>
</feature>